<feature type="repeat" description="Pumilio" evidence="3">
    <location>
        <begin position="591"/>
        <end position="626"/>
    </location>
</feature>
<gene>
    <name evidence="7" type="ORF">BU26DRAFT_437249</name>
</gene>
<dbReference type="Pfam" id="PF00806">
    <property type="entry name" value="PUF"/>
    <property type="match status" value="8"/>
</dbReference>
<feature type="repeat" description="Pumilio" evidence="3">
    <location>
        <begin position="443"/>
        <end position="478"/>
    </location>
</feature>
<dbReference type="InterPro" id="IPR033712">
    <property type="entry name" value="Pumilio_RNA-bd"/>
</dbReference>
<dbReference type="PANTHER" id="PTHR12537">
    <property type="entry name" value="RNA BINDING PROTEIN PUMILIO-RELATED"/>
    <property type="match status" value="1"/>
</dbReference>
<feature type="repeat" description="Pumilio" evidence="3">
    <location>
        <begin position="407"/>
        <end position="442"/>
    </location>
</feature>
<reference evidence="7" key="1">
    <citation type="journal article" date="2020" name="Stud. Mycol.">
        <title>101 Dothideomycetes genomes: a test case for predicting lifestyles and emergence of pathogens.</title>
        <authorList>
            <person name="Haridas S."/>
            <person name="Albert R."/>
            <person name="Binder M."/>
            <person name="Bloem J."/>
            <person name="Labutti K."/>
            <person name="Salamov A."/>
            <person name="Andreopoulos B."/>
            <person name="Baker S."/>
            <person name="Barry K."/>
            <person name="Bills G."/>
            <person name="Bluhm B."/>
            <person name="Cannon C."/>
            <person name="Castanera R."/>
            <person name="Culley D."/>
            <person name="Daum C."/>
            <person name="Ezra D."/>
            <person name="Gonzalez J."/>
            <person name="Henrissat B."/>
            <person name="Kuo A."/>
            <person name="Liang C."/>
            <person name="Lipzen A."/>
            <person name="Lutzoni F."/>
            <person name="Magnuson J."/>
            <person name="Mondo S."/>
            <person name="Nolan M."/>
            <person name="Ohm R."/>
            <person name="Pangilinan J."/>
            <person name="Park H.-J."/>
            <person name="Ramirez L."/>
            <person name="Alfaro M."/>
            <person name="Sun H."/>
            <person name="Tritt A."/>
            <person name="Yoshinaga Y."/>
            <person name="Zwiers L.-H."/>
            <person name="Turgeon B."/>
            <person name="Goodwin S."/>
            <person name="Spatafora J."/>
            <person name="Crous P."/>
            <person name="Grigoriev I."/>
        </authorList>
    </citation>
    <scope>NUCLEOTIDE SEQUENCE</scope>
    <source>
        <strain evidence="7">CBS 122368</strain>
    </source>
</reference>
<sequence length="726" mass="81197">MSFNITADGSPTPRKARFLADDLRIDTSPEVLGMAAAVGSRYQQFPLYRPDPSLTFNMQGMKRPLGSSALNQPLLPPQQNHFEFKKVKVEAGSHDEPSVVDSLLQRLSEQRSSPHDQYGSSNGSIPITPATEDFAAVTPTTEPDAVVVDVAELHKLKTELQEARNEVARMNQELHSTHVAKSTVEHLGQPSEADYGYNDDVTEQTITQLQNKFNASTRTGYAWGNETRSFYGDSQQSLGGLQAHARPALAQAGYRGRNSFLNEPTHFPLDQAYRSNLPSRPASAFEPAYNVNQYMSPPMYTPYQPTPIGPIGNRLSPEASEFSVAPSMASMGPSPWNSQPPSESGAVRYVGPVEPMNYRRLLDRNMSCNWKYIVDKIICNNDQQASIFLQQKLKVGTPEQKYEIVEAIIAQAYPLMINRFGNFLVQRCFEHGTPEQVIAIAGAIRGNTLTLSMDPFGCHVVQKAFDCVPEEYKATMVHELLRRIPETVIHRYACHVWQKLFELRWADSPPQIMRYVNEALRGMWHEVALGETGSLVVQNIFENCMEEDKRPCINEVLASIDVISHGQFGNWCIQHICEHGAPADRSRAIDHILRFATDYSVDQYASKVIEKCLKIGSNDFLDRYLERVCEGRPDRPRMPLIDIAGDQFGNYLVQYILTNSGAHHREMVASHIRKHMVSLRGSKYGSRVAMLCCNPALATRPGPPGGLIPRYNNPSIHRGGGYGGFR</sequence>
<dbReference type="OrthoDB" id="668540at2759"/>
<protein>
    <submittedName>
        <fullName evidence="7">ARM repeat-containing protein</fullName>
    </submittedName>
</protein>
<keyword evidence="1" id="KW-0677">Repeat</keyword>
<dbReference type="Gene3D" id="1.25.10.10">
    <property type="entry name" value="Leucine-rich Repeat Variant"/>
    <property type="match status" value="1"/>
</dbReference>
<dbReference type="PROSITE" id="PS50303">
    <property type="entry name" value="PUM_HD"/>
    <property type="match status" value="1"/>
</dbReference>
<evidence type="ECO:0000256" key="5">
    <source>
        <dbReference type="SAM" id="MobiDB-lite"/>
    </source>
</evidence>
<feature type="region of interest" description="Disordered" evidence="5">
    <location>
        <begin position="107"/>
        <end position="129"/>
    </location>
</feature>
<evidence type="ECO:0000313" key="7">
    <source>
        <dbReference type="EMBL" id="KAF2243294.1"/>
    </source>
</evidence>
<evidence type="ECO:0000256" key="4">
    <source>
        <dbReference type="SAM" id="Coils"/>
    </source>
</evidence>
<feature type="coiled-coil region" evidence="4">
    <location>
        <begin position="146"/>
        <end position="180"/>
    </location>
</feature>
<feature type="domain" description="PUM-HD" evidence="6">
    <location>
        <begin position="342"/>
        <end position="696"/>
    </location>
</feature>
<evidence type="ECO:0000313" key="8">
    <source>
        <dbReference type="Proteomes" id="UP000800094"/>
    </source>
</evidence>
<dbReference type="SMART" id="SM00025">
    <property type="entry name" value="Pumilio"/>
    <property type="match status" value="8"/>
</dbReference>
<evidence type="ECO:0000256" key="1">
    <source>
        <dbReference type="ARBA" id="ARBA00022737"/>
    </source>
</evidence>
<name>A0A6A6HYI7_9PLEO</name>
<dbReference type="SUPFAM" id="SSF48371">
    <property type="entry name" value="ARM repeat"/>
    <property type="match status" value="1"/>
</dbReference>
<dbReference type="GO" id="GO:0005737">
    <property type="term" value="C:cytoplasm"/>
    <property type="evidence" value="ECO:0007669"/>
    <property type="project" value="TreeGrafter"/>
</dbReference>
<keyword evidence="8" id="KW-1185">Reference proteome</keyword>
<feature type="repeat" description="Pumilio" evidence="3">
    <location>
        <begin position="635"/>
        <end position="670"/>
    </location>
</feature>
<keyword evidence="4" id="KW-0175">Coiled coil</keyword>
<dbReference type="CDD" id="cd07920">
    <property type="entry name" value="Pumilio"/>
    <property type="match status" value="1"/>
</dbReference>
<evidence type="ECO:0000259" key="6">
    <source>
        <dbReference type="PROSITE" id="PS50303"/>
    </source>
</evidence>
<accession>A0A6A6HYI7</accession>
<dbReference type="PROSITE" id="PS50302">
    <property type="entry name" value="PUM"/>
    <property type="match status" value="4"/>
</dbReference>
<dbReference type="GO" id="GO:0010608">
    <property type="term" value="P:post-transcriptional regulation of gene expression"/>
    <property type="evidence" value="ECO:0007669"/>
    <property type="project" value="TreeGrafter"/>
</dbReference>
<evidence type="ECO:0000256" key="2">
    <source>
        <dbReference type="ARBA" id="ARBA00024893"/>
    </source>
</evidence>
<dbReference type="InterPro" id="IPR011989">
    <property type="entry name" value="ARM-like"/>
</dbReference>
<dbReference type="EMBL" id="ML987205">
    <property type="protein sequence ID" value="KAF2243294.1"/>
    <property type="molecule type" value="Genomic_DNA"/>
</dbReference>
<dbReference type="GO" id="GO:0003730">
    <property type="term" value="F:mRNA 3'-UTR binding"/>
    <property type="evidence" value="ECO:0007669"/>
    <property type="project" value="TreeGrafter"/>
</dbReference>
<dbReference type="PANTHER" id="PTHR12537:SF48">
    <property type="entry name" value="MEIOTIC COILED-COIL PROTEIN 2"/>
    <property type="match status" value="1"/>
</dbReference>
<dbReference type="GeneID" id="54577555"/>
<dbReference type="RefSeq" id="XP_033678298.1">
    <property type="nucleotide sequence ID" value="XM_033824225.1"/>
</dbReference>
<evidence type="ECO:0000256" key="3">
    <source>
        <dbReference type="PROSITE-ProRule" id="PRU00317"/>
    </source>
</evidence>
<dbReference type="InterPro" id="IPR033133">
    <property type="entry name" value="PUM-HD"/>
</dbReference>
<dbReference type="InterPro" id="IPR001313">
    <property type="entry name" value="Pumilio_RNA-bd_rpt"/>
</dbReference>
<comment type="function">
    <text evidence="2">RNA-binding nucleolar protein required for pre-rRNA processing. Involved in production of 18S rRNA and assembly of small ribosomal subunit.</text>
</comment>
<dbReference type="InterPro" id="IPR016024">
    <property type="entry name" value="ARM-type_fold"/>
</dbReference>
<dbReference type="AlphaFoldDB" id="A0A6A6HYI7"/>
<dbReference type="Proteomes" id="UP000800094">
    <property type="component" value="Unassembled WGS sequence"/>
</dbReference>
<organism evidence="7 8">
    <name type="scientific">Trematosphaeria pertusa</name>
    <dbReference type="NCBI Taxonomy" id="390896"/>
    <lineage>
        <taxon>Eukaryota</taxon>
        <taxon>Fungi</taxon>
        <taxon>Dikarya</taxon>
        <taxon>Ascomycota</taxon>
        <taxon>Pezizomycotina</taxon>
        <taxon>Dothideomycetes</taxon>
        <taxon>Pleosporomycetidae</taxon>
        <taxon>Pleosporales</taxon>
        <taxon>Massarineae</taxon>
        <taxon>Trematosphaeriaceae</taxon>
        <taxon>Trematosphaeria</taxon>
    </lineage>
</organism>
<proteinExistence type="predicted"/>